<dbReference type="PROSITE" id="PS51387">
    <property type="entry name" value="FAD_PCMH"/>
    <property type="match status" value="1"/>
</dbReference>
<evidence type="ECO:0000256" key="3">
    <source>
        <dbReference type="ARBA" id="ARBA00004496"/>
    </source>
</evidence>
<name>A0A1G2D6Q5_9BACT</name>
<dbReference type="GO" id="GO:0071949">
    <property type="term" value="F:FAD binding"/>
    <property type="evidence" value="ECO:0007669"/>
    <property type="project" value="InterPro"/>
</dbReference>
<evidence type="ECO:0000256" key="11">
    <source>
        <dbReference type="ARBA" id="ARBA00022984"/>
    </source>
</evidence>
<evidence type="ECO:0000256" key="1">
    <source>
        <dbReference type="ARBA" id="ARBA00001974"/>
    </source>
</evidence>
<comment type="pathway">
    <text evidence="4 16">Cell wall biogenesis; peptidoglycan biosynthesis.</text>
</comment>
<dbReference type="GO" id="GO:0051301">
    <property type="term" value="P:cell division"/>
    <property type="evidence" value="ECO:0007669"/>
    <property type="project" value="UniProtKB-KW"/>
</dbReference>
<feature type="active site" description="Proton donor" evidence="16">
    <location>
        <position position="238"/>
    </location>
</feature>
<dbReference type="Pfam" id="PF02873">
    <property type="entry name" value="MurB_C"/>
    <property type="match status" value="1"/>
</dbReference>
<dbReference type="InterPro" id="IPR036635">
    <property type="entry name" value="MurB_C_sf"/>
</dbReference>
<dbReference type="UniPathway" id="UPA00219"/>
<evidence type="ECO:0000256" key="14">
    <source>
        <dbReference type="ARBA" id="ARBA00023316"/>
    </source>
</evidence>
<evidence type="ECO:0000256" key="8">
    <source>
        <dbReference type="ARBA" id="ARBA00022827"/>
    </source>
</evidence>
<accession>A0A1G2D6Q5</accession>
<protein>
    <recommendedName>
        <fullName evidence="16">UDP-N-acetylenolpyruvoylglucosamine reductase</fullName>
        <ecNumber evidence="16">1.3.1.98</ecNumber>
    </recommendedName>
    <alternativeName>
        <fullName evidence="16">UDP-N-acetylmuramate dehydrogenase</fullName>
    </alternativeName>
</protein>
<feature type="active site" evidence="16">
    <location>
        <position position="164"/>
    </location>
</feature>
<comment type="similarity">
    <text evidence="16">Belongs to the MurB family.</text>
</comment>
<dbReference type="NCBIfam" id="TIGR00179">
    <property type="entry name" value="murB"/>
    <property type="match status" value="1"/>
</dbReference>
<evidence type="ECO:0000256" key="12">
    <source>
        <dbReference type="ARBA" id="ARBA00023002"/>
    </source>
</evidence>
<dbReference type="InterPro" id="IPR003170">
    <property type="entry name" value="MurB"/>
</dbReference>
<keyword evidence="10 16" id="KW-0133">Cell shape</keyword>
<keyword evidence="12 16" id="KW-0560">Oxidoreductase</keyword>
<dbReference type="EC" id="1.3.1.98" evidence="16"/>
<dbReference type="STRING" id="1798661.A3D65_04935"/>
<dbReference type="NCBIfam" id="NF000755">
    <property type="entry name" value="PRK00046.1"/>
    <property type="match status" value="1"/>
</dbReference>
<feature type="domain" description="FAD-binding PCMH-type" evidence="17">
    <location>
        <begin position="16"/>
        <end position="188"/>
    </location>
</feature>
<dbReference type="SUPFAM" id="SSF56176">
    <property type="entry name" value="FAD-binding/transporter-associated domain-like"/>
    <property type="match status" value="1"/>
</dbReference>
<dbReference type="InterPro" id="IPR006094">
    <property type="entry name" value="Oxid_FAD_bind_N"/>
</dbReference>
<dbReference type="GO" id="GO:0008360">
    <property type="term" value="P:regulation of cell shape"/>
    <property type="evidence" value="ECO:0007669"/>
    <property type="project" value="UniProtKB-KW"/>
</dbReference>
<evidence type="ECO:0000256" key="9">
    <source>
        <dbReference type="ARBA" id="ARBA00022857"/>
    </source>
</evidence>
<comment type="cofactor">
    <cofactor evidence="1 16">
        <name>FAD</name>
        <dbReference type="ChEBI" id="CHEBI:57692"/>
    </cofactor>
</comment>
<feature type="active site" evidence="16">
    <location>
        <position position="336"/>
    </location>
</feature>
<evidence type="ECO:0000313" key="18">
    <source>
        <dbReference type="EMBL" id="OGZ08571.1"/>
    </source>
</evidence>
<dbReference type="HAMAP" id="MF_00037">
    <property type="entry name" value="MurB"/>
    <property type="match status" value="1"/>
</dbReference>
<keyword evidence="14 16" id="KW-0961">Cell wall biogenesis/degradation</keyword>
<keyword evidence="8 16" id="KW-0274">FAD</keyword>
<evidence type="ECO:0000256" key="15">
    <source>
        <dbReference type="ARBA" id="ARBA00048914"/>
    </source>
</evidence>
<evidence type="ECO:0000256" key="4">
    <source>
        <dbReference type="ARBA" id="ARBA00004752"/>
    </source>
</evidence>
<dbReference type="InterPro" id="IPR011601">
    <property type="entry name" value="MurB_C"/>
</dbReference>
<dbReference type="InterPro" id="IPR016169">
    <property type="entry name" value="FAD-bd_PCMH_sub2"/>
</dbReference>
<dbReference type="GO" id="GO:0005829">
    <property type="term" value="C:cytosol"/>
    <property type="evidence" value="ECO:0007669"/>
    <property type="project" value="TreeGrafter"/>
</dbReference>
<evidence type="ECO:0000256" key="5">
    <source>
        <dbReference type="ARBA" id="ARBA00022490"/>
    </source>
</evidence>
<keyword evidence="7 16" id="KW-0285">Flavoprotein</keyword>
<dbReference type="EMBL" id="MHLL01000032">
    <property type="protein sequence ID" value="OGZ08571.1"/>
    <property type="molecule type" value="Genomic_DNA"/>
</dbReference>
<keyword evidence="9 16" id="KW-0521">NADP</keyword>
<evidence type="ECO:0000256" key="10">
    <source>
        <dbReference type="ARBA" id="ARBA00022960"/>
    </source>
</evidence>
<comment type="caution">
    <text evidence="18">The sequence shown here is derived from an EMBL/GenBank/DDBJ whole genome shotgun (WGS) entry which is preliminary data.</text>
</comment>
<dbReference type="GO" id="GO:0008762">
    <property type="term" value="F:UDP-N-acetylmuramate dehydrogenase activity"/>
    <property type="evidence" value="ECO:0007669"/>
    <property type="project" value="UniProtKB-UniRule"/>
</dbReference>
<dbReference type="AlphaFoldDB" id="A0A1G2D6Q5"/>
<dbReference type="Proteomes" id="UP000177996">
    <property type="component" value="Unassembled WGS sequence"/>
</dbReference>
<evidence type="ECO:0000313" key="19">
    <source>
        <dbReference type="Proteomes" id="UP000177996"/>
    </source>
</evidence>
<dbReference type="GO" id="GO:0071555">
    <property type="term" value="P:cell wall organization"/>
    <property type="evidence" value="ECO:0007669"/>
    <property type="project" value="UniProtKB-KW"/>
</dbReference>
<dbReference type="Gene3D" id="3.30.465.10">
    <property type="match status" value="1"/>
</dbReference>
<keyword evidence="11 16" id="KW-0573">Peptidoglycan synthesis</keyword>
<gene>
    <name evidence="16" type="primary">murB</name>
    <name evidence="18" type="ORF">A3D65_04935</name>
</gene>
<dbReference type="InterPro" id="IPR016166">
    <property type="entry name" value="FAD-bd_PCMH"/>
</dbReference>
<dbReference type="NCBIfam" id="NF010478">
    <property type="entry name" value="PRK13903.1"/>
    <property type="match status" value="1"/>
</dbReference>
<dbReference type="GO" id="GO:0009252">
    <property type="term" value="P:peptidoglycan biosynthetic process"/>
    <property type="evidence" value="ECO:0007669"/>
    <property type="project" value="UniProtKB-UniRule"/>
</dbReference>
<dbReference type="InterPro" id="IPR016167">
    <property type="entry name" value="FAD-bd_PCMH_sub1"/>
</dbReference>
<organism evidence="18 19">
    <name type="scientific">Candidatus Lloydbacteria bacterium RIFCSPHIGHO2_02_FULL_50_13</name>
    <dbReference type="NCBI Taxonomy" id="1798661"/>
    <lineage>
        <taxon>Bacteria</taxon>
        <taxon>Candidatus Lloydiibacteriota</taxon>
    </lineage>
</organism>
<keyword evidence="6 16" id="KW-0132">Cell division</keyword>
<dbReference type="PANTHER" id="PTHR21071">
    <property type="entry name" value="UDP-N-ACETYLENOLPYRUVOYLGLUCOSAMINE REDUCTASE"/>
    <property type="match status" value="1"/>
</dbReference>
<dbReference type="Gene3D" id="3.90.78.10">
    <property type="entry name" value="UDP-N-acetylenolpyruvoylglucosamine reductase, C-terminal domain"/>
    <property type="match status" value="1"/>
</dbReference>
<dbReference type="Gene3D" id="3.30.43.10">
    <property type="entry name" value="Uridine Diphospho-n-acetylenolpyruvylglucosamine Reductase, domain 2"/>
    <property type="match status" value="1"/>
</dbReference>
<comment type="subcellular location">
    <subcellularLocation>
        <location evidence="3 16">Cytoplasm</location>
    </subcellularLocation>
</comment>
<evidence type="ECO:0000256" key="6">
    <source>
        <dbReference type="ARBA" id="ARBA00022618"/>
    </source>
</evidence>
<comment type="function">
    <text evidence="2 16">Cell wall formation.</text>
</comment>
<comment type="catalytic activity">
    <reaction evidence="15 16">
        <text>UDP-N-acetyl-alpha-D-muramate + NADP(+) = UDP-N-acetyl-3-O-(1-carboxyvinyl)-alpha-D-glucosamine + NADPH + H(+)</text>
        <dbReference type="Rhea" id="RHEA:12248"/>
        <dbReference type="ChEBI" id="CHEBI:15378"/>
        <dbReference type="ChEBI" id="CHEBI:57783"/>
        <dbReference type="ChEBI" id="CHEBI:58349"/>
        <dbReference type="ChEBI" id="CHEBI:68483"/>
        <dbReference type="ChEBI" id="CHEBI:70757"/>
        <dbReference type="EC" id="1.3.1.98"/>
    </reaction>
</comment>
<evidence type="ECO:0000256" key="16">
    <source>
        <dbReference type="HAMAP-Rule" id="MF_00037"/>
    </source>
</evidence>
<dbReference type="Pfam" id="PF01565">
    <property type="entry name" value="FAD_binding_4"/>
    <property type="match status" value="1"/>
</dbReference>
<dbReference type="SUPFAM" id="SSF56194">
    <property type="entry name" value="Uridine diphospho-N-Acetylenolpyruvylglucosamine reductase, MurB, C-terminal domain"/>
    <property type="match status" value="1"/>
</dbReference>
<dbReference type="InterPro" id="IPR036318">
    <property type="entry name" value="FAD-bd_PCMH-like_sf"/>
</dbReference>
<proteinExistence type="inferred from homology"/>
<evidence type="ECO:0000256" key="2">
    <source>
        <dbReference type="ARBA" id="ARBA00003921"/>
    </source>
</evidence>
<sequence>MEVKEFILLAPHTTFKIGGLARYFCDVSSLADLKEALHFAREKHLPTFILGGGSNVLISDAGFPGVVLRIAIPGIEWESRGNHIFATAGAGVVWDEFVAQSVARGYWGIENLSGIPGSVGASVIQNIGAYGVEVSSAVERVEAYSTKEGMVRQIPDADCGFAYRDSIWKHEGGKGLIVTRICFRLKKNGTPNIAYKDLGASFGVKRKDAPALKEVREAVLSIRKGKLPDLVAEGTAGSFFKHPIVTNVEGEAFLKKYPDAPHFDTGQKGCMKLSAGWIIEHVLQMKGMRKGNVGVSEKQALVLLNYGGATEKEVRAFAREIQYAAAINTNIHLEPEVVFVE</sequence>
<evidence type="ECO:0000259" key="17">
    <source>
        <dbReference type="PROSITE" id="PS51387"/>
    </source>
</evidence>
<keyword evidence="5 16" id="KW-0963">Cytoplasm</keyword>
<dbReference type="PANTHER" id="PTHR21071:SF4">
    <property type="entry name" value="UDP-N-ACETYLENOLPYRUVOYLGLUCOSAMINE REDUCTASE"/>
    <property type="match status" value="1"/>
</dbReference>
<evidence type="ECO:0000256" key="7">
    <source>
        <dbReference type="ARBA" id="ARBA00022630"/>
    </source>
</evidence>
<reference evidence="18 19" key="1">
    <citation type="journal article" date="2016" name="Nat. Commun.">
        <title>Thousands of microbial genomes shed light on interconnected biogeochemical processes in an aquifer system.</title>
        <authorList>
            <person name="Anantharaman K."/>
            <person name="Brown C.T."/>
            <person name="Hug L.A."/>
            <person name="Sharon I."/>
            <person name="Castelle C.J."/>
            <person name="Probst A.J."/>
            <person name="Thomas B.C."/>
            <person name="Singh A."/>
            <person name="Wilkins M.J."/>
            <person name="Karaoz U."/>
            <person name="Brodie E.L."/>
            <person name="Williams K.H."/>
            <person name="Hubbard S.S."/>
            <person name="Banfield J.F."/>
        </authorList>
    </citation>
    <scope>NUCLEOTIDE SEQUENCE [LARGE SCALE GENOMIC DNA]</scope>
</reference>
<evidence type="ECO:0000256" key="13">
    <source>
        <dbReference type="ARBA" id="ARBA00023306"/>
    </source>
</evidence>
<keyword evidence="13 16" id="KW-0131">Cell cycle</keyword>